<reference evidence="1 2" key="1">
    <citation type="journal article" date="2021" name="Appl. Environ. Microbiol.">
        <title>Genetic linkage and physical mapping for an oyster mushroom Pleurotus cornucopiae and QTL analysis for the trait cap color.</title>
        <authorList>
            <person name="Zhang Y."/>
            <person name="Gao W."/>
            <person name="Sonnenberg A."/>
            <person name="Chen Q."/>
            <person name="Zhang J."/>
            <person name="Huang C."/>
        </authorList>
    </citation>
    <scope>NUCLEOTIDE SEQUENCE [LARGE SCALE GENOMIC DNA]</scope>
    <source>
        <strain evidence="1">CCMSSC00406</strain>
    </source>
</reference>
<accession>A0ACB7INM6</accession>
<gene>
    <name evidence="1" type="ORF">CCMSSC00406_0005983</name>
</gene>
<keyword evidence="2" id="KW-1185">Reference proteome</keyword>
<sequence>MSSRSISAILPLPPKPQPPAMPALSTSSFGLRPTTTTPKVSDDDSGSRSASESSFDSDEESEGESDNTAKKGTPSPPIVPAAITLTARPPVKAASSILSLSASTTPATSVALTSPTDTVNAQSQTSSEFDRRLIVGLSIALALLSVGVMMPIIFVVFRKVKSRRAKTGFSEYLIMNGIKDPNDTPLVDGGSHSTTEVRRDAATSPVRIAPLIALHGVQSPSRTRDRRARFFSLRRSTGDIEQGRRSVGHGRSGRGSPLVQTSTRTTQASDAGSLGSPPSYHSKM</sequence>
<proteinExistence type="predicted"/>
<dbReference type="Proteomes" id="UP000824881">
    <property type="component" value="Unassembled WGS sequence"/>
</dbReference>
<evidence type="ECO:0000313" key="1">
    <source>
        <dbReference type="EMBL" id="KAG9219695.1"/>
    </source>
</evidence>
<protein>
    <submittedName>
        <fullName evidence="1">Uncharacterized protein</fullName>
    </submittedName>
</protein>
<organism evidence="1 2">
    <name type="scientific">Pleurotus cornucopiae</name>
    <name type="common">Cornucopia mushroom</name>
    <dbReference type="NCBI Taxonomy" id="5321"/>
    <lineage>
        <taxon>Eukaryota</taxon>
        <taxon>Fungi</taxon>
        <taxon>Dikarya</taxon>
        <taxon>Basidiomycota</taxon>
        <taxon>Agaricomycotina</taxon>
        <taxon>Agaricomycetes</taxon>
        <taxon>Agaricomycetidae</taxon>
        <taxon>Agaricales</taxon>
        <taxon>Pleurotineae</taxon>
        <taxon>Pleurotaceae</taxon>
        <taxon>Pleurotus</taxon>
    </lineage>
</organism>
<name>A0ACB7INM6_PLECO</name>
<dbReference type="EMBL" id="WQMT02000009">
    <property type="protein sequence ID" value="KAG9219695.1"/>
    <property type="molecule type" value="Genomic_DNA"/>
</dbReference>
<evidence type="ECO:0000313" key="2">
    <source>
        <dbReference type="Proteomes" id="UP000824881"/>
    </source>
</evidence>
<comment type="caution">
    <text evidence="1">The sequence shown here is derived from an EMBL/GenBank/DDBJ whole genome shotgun (WGS) entry which is preliminary data.</text>
</comment>